<evidence type="ECO:0000256" key="1">
    <source>
        <dbReference type="SAM" id="MobiDB-lite"/>
    </source>
</evidence>
<proteinExistence type="predicted"/>
<gene>
    <name evidence="2" type="ORF">CSSPTR1EN2_LOCUS9492</name>
</gene>
<keyword evidence="3" id="KW-1185">Reference proteome</keyword>
<protein>
    <submittedName>
        <fullName evidence="2">Uncharacterized protein</fullName>
    </submittedName>
</protein>
<dbReference type="EMBL" id="OZ019909">
    <property type="protein sequence ID" value="CAK9209055.1"/>
    <property type="molecule type" value="Genomic_DNA"/>
</dbReference>
<evidence type="ECO:0000313" key="2">
    <source>
        <dbReference type="EMBL" id="CAK9209055.1"/>
    </source>
</evidence>
<name>A0ABP0U084_9BRYO</name>
<reference evidence="2" key="1">
    <citation type="submission" date="2024-02" db="EMBL/GenBank/DDBJ databases">
        <authorList>
            <consortium name="ELIXIR-Norway"/>
            <consortium name="Elixir Norway"/>
        </authorList>
    </citation>
    <scope>NUCLEOTIDE SEQUENCE</scope>
</reference>
<feature type="region of interest" description="Disordered" evidence="1">
    <location>
        <begin position="1"/>
        <end position="29"/>
    </location>
</feature>
<sequence>MEEQERIRMGKQQEKMEEEKEKEKEEGDDAPKMGFAKWVAARRKFAIDSPFFCAGNMERELLAKQFKGTYEILRWNGGALCMSPKGKLPTWVGMQNFGDISVHYRLSWHLMHNSHVCWDLTCNALLAPL</sequence>
<dbReference type="Proteomes" id="UP001497512">
    <property type="component" value="Chromosome 17"/>
</dbReference>
<organism evidence="2 3">
    <name type="scientific">Sphagnum troendelagicum</name>
    <dbReference type="NCBI Taxonomy" id="128251"/>
    <lineage>
        <taxon>Eukaryota</taxon>
        <taxon>Viridiplantae</taxon>
        <taxon>Streptophyta</taxon>
        <taxon>Embryophyta</taxon>
        <taxon>Bryophyta</taxon>
        <taxon>Sphagnophytina</taxon>
        <taxon>Sphagnopsida</taxon>
        <taxon>Sphagnales</taxon>
        <taxon>Sphagnaceae</taxon>
        <taxon>Sphagnum</taxon>
    </lineage>
</organism>
<accession>A0ABP0U084</accession>
<evidence type="ECO:0000313" key="3">
    <source>
        <dbReference type="Proteomes" id="UP001497512"/>
    </source>
</evidence>